<dbReference type="PANTHER" id="PTHR33371">
    <property type="entry name" value="INTERMEMBRANE PHOSPHOLIPID TRANSPORT SYSTEM BINDING PROTEIN MLAD-RELATED"/>
    <property type="match status" value="1"/>
</dbReference>
<protein>
    <submittedName>
        <fullName evidence="4">Organic solvent ABC transporter substrate-binding protein</fullName>
    </submittedName>
</protein>
<feature type="transmembrane region" description="Helical" evidence="2">
    <location>
        <begin position="7"/>
        <end position="27"/>
    </location>
</feature>
<evidence type="ECO:0000259" key="3">
    <source>
        <dbReference type="Pfam" id="PF02470"/>
    </source>
</evidence>
<keyword evidence="2" id="KW-1133">Transmembrane helix</keyword>
<keyword evidence="2" id="KW-0812">Transmembrane</keyword>
<sequence length="320" mass="35200">MKITREVKTAILVISSILLCFWGYTFLKGKNLFDNSRKFYVVYDNVEGLAPSAAVTINGLTVGKINTITIQENTGKLLVEIQMNNDFPIAKSSTASIYEPGFIGGKQIAITPNFEDKNYAESGDYLQPEVKLGLTASLEKNLAPIQEKLDKLLLNADAMITNINNVLDANTQANLKKTIAELNTTMTNFSAVSGDLKKITSENKEKLGSMVANLDKTTGNFAKISEDLEKAKLGATVENLEKTLANVNKLMADMESGKGTMGKLMKDEAMYNNLTKASKEIELLLQDLRLHPTRYVNVSLFGKKEKPYVAPTTATEQPKK</sequence>
<dbReference type="eggNOG" id="COG1463">
    <property type="taxonomic scope" value="Bacteria"/>
</dbReference>
<organism evidence="4 5">
    <name type="scientific">Flavobacterium suncheonense GH29-5 = DSM 17707</name>
    <dbReference type="NCBI Taxonomy" id="1121899"/>
    <lineage>
        <taxon>Bacteria</taxon>
        <taxon>Pseudomonadati</taxon>
        <taxon>Bacteroidota</taxon>
        <taxon>Flavobacteriia</taxon>
        <taxon>Flavobacteriales</taxon>
        <taxon>Flavobacteriaceae</taxon>
        <taxon>Flavobacterium</taxon>
    </lineage>
</organism>
<accession>A0A0A2MEA7</accession>
<dbReference type="Proteomes" id="UP000030121">
    <property type="component" value="Unassembled WGS sequence"/>
</dbReference>
<evidence type="ECO:0000313" key="4">
    <source>
        <dbReference type="EMBL" id="KGO89956.1"/>
    </source>
</evidence>
<gene>
    <name evidence="4" type="ORF">Q764_04935</name>
</gene>
<dbReference type="Pfam" id="PF02470">
    <property type="entry name" value="MlaD"/>
    <property type="match status" value="1"/>
</dbReference>
<proteinExistence type="predicted"/>
<feature type="domain" description="Mce/MlaD" evidence="3">
    <location>
        <begin position="37"/>
        <end position="112"/>
    </location>
</feature>
<keyword evidence="2" id="KW-0472">Membrane</keyword>
<evidence type="ECO:0000256" key="1">
    <source>
        <dbReference type="SAM" id="Coils"/>
    </source>
</evidence>
<name>A0A0A2MEA7_9FLAO</name>
<dbReference type="STRING" id="1121899.GCA_000430025_01392"/>
<keyword evidence="1" id="KW-0175">Coiled coil</keyword>
<evidence type="ECO:0000256" key="2">
    <source>
        <dbReference type="SAM" id="Phobius"/>
    </source>
</evidence>
<dbReference type="RefSeq" id="WP_026981618.1">
    <property type="nucleotide sequence ID" value="NZ_JRLW01000004.1"/>
</dbReference>
<dbReference type="InterPro" id="IPR003399">
    <property type="entry name" value="Mce/MlaD"/>
</dbReference>
<dbReference type="AlphaFoldDB" id="A0A0A2MEA7"/>
<dbReference type="OrthoDB" id="9769132at2"/>
<dbReference type="EMBL" id="JRLW01000004">
    <property type="protein sequence ID" value="KGO89956.1"/>
    <property type="molecule type" value="Genomic_DNA"/>
</dbReference>
<comment type="caution">
    <text evidence="4">The sequence shown here is derived from an EMBL/GenBank/DDBJ whole genome shotgun (WGS) entry which is preliminary data.</text>
</comment>
<feature type="coiled-coil region" evidence="1">
    <location>
        <begin position="230"/>
        <end position="257"/>
    </location>
</feature>
<keyword evidence="5" id="KW-1185">Reference proteome</keyword>
<reference evidence="4 5" key="1">
    <citation type="submission" date="2013-09" db="EMBL/GenBank/DDBJ databases">
        <authorList>
            <person name="Zeng Z."/>
            <person name="Chen C."/>
        </authorList>
    </citation>
    <scope>NUCLEOTIDE SEQUENCE [LARGE SCALE GENOMIC DNA]</scope>
    <source>
        <strain evidence="4 5">GH29-5</strain>
    </source>
</reference>
<dbReference type="InterPro" id="IPR052336">
    <property type="entry name" value="MlaD_Phospholipid_Transporter"/>
</dbReference>
<dbReference type="PANTHER" id="PTHR33371:SF4">
    <property type="entry name" value="INTERMEMBRANE PHOSPHOLIPID TRANSPORT SYSTEM BINDING PROTEIN MLAD"/>
    <property type="match status" value="1"/>
</dbReference>
<evidence type="ECO:0000313" key="5">
    <source>
        <dbReference type="Proteomes" id="UP000030121"/>
    </source>
</evidence>